<evidence type="ECO:0000256" key="6">
    <source>
        <dbReference type="SAM" id="SignalP"/>
    </source>
</evidence>
<dbReference type="GO" id="GO:0031640">
    <property type="term" value="P:killing of cells of another organism"/>
    <property type="evidence" value="ECO:0007669"/>
    <property type="project" value="UniProtKB-KW"/>
</dbReference>
<keyword evidence="5" id="KW-1015">Disulfide bond</keyword>
<evidence type="ECO:0000256" key="3">
    <source>
        <dbReference type="ARBA" id="ARBA00022577"/>
    </source>
</evidence>
<dbReference type="EMBL" id="AWUE01015852">
    <property type="protein sequence ID" value="OMO95313.1"/>
    <property type="molecule type" value="Genomic_DNA"/>
</dbReference>
<evidence type="ECO:0000256" key="4">
    <source>
        <dbReference type="ARBA" id="ARBA00022821"/>
    </source>
</evidence>
<accession>A0A1R3JKF6</accession>
<keyword evidence="2" id="KW-0929">Antimicrobial</keyword>
<gene>
    <name evidence="7" type="ORF">COLO4_16003</name>
</gene>
<keyword evidence="8" id="KW-1185">Reference proteome</keyword>
<reference evidence="8" key="1">
    <citation type="submission" date="2013-09" db="EMBL/GenBank/DDBJ databases">
        <title>Corchorus olitorius genome sequencing.</title>
        <authorList>
            <person name="Alam M."/>
            <person name="Haque M.S."/>
            <person name="Islam M.S."/>
            <person name="Emdad E.M."/>
            <person name="Islam M.M."/>
            <person name="Ahmed B."/>
            <person name="Halim A."/>
            <person name="Hossen Q.M.M."/>
            <person name="Hossain M.Z."/>
            <person name="Ahmed R."/>
            <person name="Khan M.M."/>
            <person name="Islam R."/>
            <person name="Rashid M.M."/>
            <person name="Khan S.A."/>
            <person name="Rahman M.S."/>
            <person name="Alam M."/>
            <person name="Yahiya A.S."/>
            <person name="Khan M.S."/>
            <person name="Azam M.S."/>
            <person name="Haque T."/>
            <person name="Lashkar M.Z.H."/>
            <person name="Akhand A.I."/>
            <person name="Morshed G."/>
            <person name="Roy S."/>
            <person name="Uddin K.S."/>
            <person name="Rabeya T."/>
            <person name="Hossain A.S."/>
            <person name="Chowdhury A."/>
            <person name="Snigdha A.R."/>
            <person name="Mortoza M.S."/>
            <person name="Matin S.A."/>
            <person name="Hoque S.M.E."/>
            <person name="Islam M.K."/>
            <person name="Roy D.K."/>
            <person name="Haider R."/>
            <person name="Moosa M.M."/>
            <person name="Elias S.M."/>
            <person name="Hasan A.M."/>
            <person name="Jahan S."/>
            <person name="Shafiuddin M."/>
            <person name="Mahmood N."/>
            <person name="Shommy N.S."/>
        </authorList>
    </citation>
    <scope>NUCLEOTIDE SEQUENCE [LARGE SCALE GENOMIC DNA]</scope>
    <source>
        <strain evidence="8">cv. O-4</strain>
    </source>
</reference>
<dbReference type="Proteomes" id="UP000187203">
    <property type="component" value="Unassembled WGS sequence"/>
</dbReference>
<keyword evidence="3" id="KW-0295">Fungicide</keyword>
<feature type="signal peptide" evidence="6">
    <location>
        <begin position="1"/>
        <end position="25"/>
    </location>
</feature>
<dbReference type="InterPro" id="IPR010851">
    <property type="entry name" value="DEFL"/>
</dbReference>
<feature type="chain" id="PRO_5012706650" evidence="6">
    <location>
        <begin position="26"/>
        <end position="86"/>
    </location>
</feature>
<dbReference type="Pfam" id="PF07333">
    <property type="entry name" value="SLR1-BP"/>
    <property type="match status" value="1"/>
</dbReference>
<dbReference type="GO" id="GO:0050832">
    <property type="term" value="P:defense response to fungus"/>
    <property type="evidence" value="ECO:0007669"/>
    <property type="project" value="UniProtKB-KW"/>
</dbReference>
<comment type="similarity">
    <text evidence="1">Belongs to the DEFL family.</text>
</comment>
<evidence type="ECO:0000313" key="8">
    <source>
        <dbReference type="Proteomes" id="UP000187203"/>
    </source>
</evidence>
<evidence type="ECO:0000256" key="1">
    <source>
        <dbReference type="ARBA" id="ARBA00006722"/>
    </source>
</evidence>
<keyword evidence="6" id="KW-0732">Signal</keyword>
<evidence type="ECO:0000256" key="2">
    <source>
        <dbReference type="ARBA" id="ARBA00022529"/>
    </source>
</evidence>
<organism evidence="7 8">
    <name type="scientific">Corchorus olitorius</name>
    <dbReference type="NCBI Taxonomy" id="93759"/>
    <lineage>
        <taxon>Eukaryota</taxon>
        <taxon>Viridiplantae</taxon>
        <taxon>Streptophyta</taxon>
        <taxon>Embryophyta</taxon>
        <taxon>Tracheophyta</taxon>
        <taxon>Spermatophyta</taxon>
        <taxon>Magnoliopsida</taxon>
        <taxon>eudicotyledons</taxon>
        <taxon>Gunneridae</taxon>
        <taxon>Pentapetalae</taxon>
        <taxon>rosids</taxon>
        <taxon>malvids</taxon>
        <taxon>Malvales</taxon>
        <taxon>Malvaceae</taxon>
        <taxon>Grewioideae</taxon>
        <taxon>Apeibeae</taxon>
        <taxon>Corchorus</taxon>
    </lineage>
</organism>
<proteinExistence type="inferred from homology"/>
<dbReference type="AlphaFoldDB" id="A0A1R3JKF6"/>
<comment type="caution">
    <text evidence="7">The sequence shown here is derived from an EMBL/GenBank/DDBJ whole genome shotgun (WGS) entry which is preliminary data.</text>
</comment>
<sequence length="86" mass="9397">MARFSATHIVLLALLLAAMVAVNEAQLTGICDRTFDPNQTGCNLEICEAQCLNKYNSTYIYAVCQEKAPPLSHQCVCVFHCSTDAV</sequence>
<evidence type="ECO:0000256" key="5">
    <source>
        <dbReference type="ARBA" id="ARBA00023157"/>
    </source>
</evidence>
<protein>
    <submittedName>
        <fullName evidence="7">S locus-related glycoprotein 1 binding pollen coat</fullName>
    </submittedName>
</protein>
<keyword evidence="4" id="KW-0611">Plant defense</keyword>
<evidence type="ECO:0000313" key="7">
    <source>
        <dbReference type="EMBL" id="OMO95313.1"/>
    </source>
</evidence>
<name>A0A1R3JKF6_9ROSI</name>